<dbReference type="AlphaFoldDB" id="U7D5Z9"/>
<sequence length="193" mass="22028">MKSALAVFCVAMHLYATPLLLLVGSSRPGGDIHTAEINRGLRNIFDMSSEVTLLSEHSSSLLKRQFYHNGKFRMDEGLFSFTRQEIQNEGYILLAVVEEFSLEPTRRIAFSPVVRHEGVYSIRYVLYDIAVGKPVFATTVTSSVSEVSRILLPWKDATYRARPSAQQRQQYHTEMVRENLHQAEQLLVPRLEL</sequence>
<gene>
    <name evidence="1" type="ORF">CALK_1703</name>
</gene>
<protein>
    <submittedName>
        <fullName evidence="1">Uncharacterized protein</fullName>
    </submittedName>
</protein>
<comment type="caution">
    <text evidence="1">The sequence shown here is derived from an EMBL/GenBank/DDBJ whole genome shotgun (WGS) entry which is preliminary data.</text>
</comment>
<reference evidence="1 2" key="1">
    <citation type="journal article" date="2013" name="Environ. Microbiol.">
        <title>Genome analysis of Chitinivibrio alkaliphilus gen. nov., sp. nov., a novel extremely haloalkaliphilic anaerobic chitinolytic bacterium from the candidate phylum Termite Group 3.</title>
        <authorList>
            <person name="Sorokin D.Y."/>
            <person name="Gumerov V.M."/>
            <person name="Rakitin A.L."/>
            <person name="Beletsky A.V."/>
            <person name="Damste J.S."/>
            <person name="Muyzer G."/>
            <person name="Mardanov A.V."/>
            <person name="Ravin N.V."/>
        </authorList>
    </citation>
    <scope>NUCLEOTIDE SEQUENCE [LARGE SCALE GENOMIC DNA]</scope>
    <source>
        <strain evidence="1 2">ACht1</strain>
    </source>
</reference>
<accession>U7D5Z9</accession>
<evidence type="ECO:0000313" key="2">
    <source>
        <dbReference type="Proteomes" id="UP000017148"/>
    </source>
</evidence>
<organism evidence="1 2">
    <name type="scientific">Chitinivibrio alkaliphilus ACht1</name>
    <dbReference type="NCBI Taxonomy" id="1313304"/>
    <lineage>
        <taxon>Bacteria</taxon>
        <taxon>Pseudomonadati</taxon>
        <taxon>Fibrobacterota</taxon>
        <taxon>Chitinivibrionia</taxon>
        <taxon>Chitinivibrionales</taxon>
        <taxon>Chitinivibrionaceae</taxon>
        <taxon>Chitinivibrio</taxon>
    </lineage>
</organism>
<name>U7D5Z9_9BACT</name>
<proteinExistence type="predicted"/>
<keyword evidence="2" id="KW-1185">Reference proteome</keyword>
<evidence type="ECO:0000313" key="1">
    <source>
        <dbReference type="EMBL" id="ERP31358.1"/>
    </source>
</evidence>
<dbReference type="Proteomes" id="UP000017148">
    <property type="component" value="Unassembled WGS sequence"/>
</dbReference>
<dbReference type="STRING" id="1313304.CALK_1703"/>
<dbReference type="RefSeq" id="WP_022637143.1">
    <property type="nucleotide sequence ID" value="NZ_ASJR01000014.1"/>
</dbReference>
<dbReference type="EMBL" id="ASJR01000014">
    <property type="protein sequence ID" value="ERP31358.1"/>
    <property type="molecule type" value="Genomic_DNA"/>
</dbReference>